<accession>A0A3M0LE20</accession>
<dbReference type="OrthoDB" id="10494256at2759"/>
<organism evidence="1 2">
    <name type="scientific">Hirundo rustica rustica</name>
    <dbReference type="NCBI Taxonomy" id="333673"/>
    <lineage>
        <taxon>Eukaryota</taxon>
        <taxon>Metazoa</taxon>
        <taxon>Chordata</taxon>
        <taxon>Craniata</taxon>
        <taxon>Vertebrata</taxon>
        <taxon>Euteleostomi</taxon>
        <taxon>Archelosauria</taxon>
        <taxon>Archosauria</taxon>
        <taxon>Dinosauria</taxon>
        <taxon>Saurischia</taxon>
        <taxon>Theropoda</taxon>
        <taxon>Coelurosauria</taxon>
        <taxon>Aves</taxon>
        <taxon>Neognathae</taxon>
        <taxon>Neoaves</taxon>
        <taxon>Telluraves</taxon>
        <taxon>Australaves</taxon>
        <taxon>Passeriformes</taxon>
        <taxon>Sylvioidea</taxon>
        <taxon>Hirundinidae</taxon>
        <taxon>Hirundo</taxon>
    </lineage>
</organism>
<dbReference type="EMBL" id="QRBI01000092">
    <property type="protein sequence ID" value="RMC22224.1"/>
    <property type="molecule type" value="Genomic_DNA"/>
</dbReference>
<name>A0A3M0LE20_HIRRU</name>
<gene>
    <name evidence="1" type="ORF">DUI87_00535</name>
</gene>
<dbReference type="Proteomes" id="UP000269221">
    <property type="component" value="Unassembled WGS sequence"/>
</dbReference>
<dbReference type="AlphaFoldDB" id="A0A3M0LE20"/>
<keyword evidence="2" id="KW-1185">Reference proteome</keyword>
<proteinExistence type="predicted"/>
<protein>
    <submittedName>
        <fullName evidence="1">Uncharacterized protein</fullName>
    </submittedName>
</protein>
<evidence type="ECO:0000313" key="2">
    <source>
        <dbReference type="Proteomes" id="UP000269221"/>
    </source>
</evidence>
<sequence length="108" mass="11848">MVPCVPAWKEESDLQGIRAYLDPLPAVDLLLKKERLEGNISVGPESSGREPVNKAAAEGALPGAESCGNSSQEPKELGLRWRPGQTEQQFQLYVSLEWWELAGGYPEP</sequence>
<evidence type="ECO:0000313" key="1">
    <source>
        <dbReference type="EMBL" id="RMC22224.1"/>
    </source>
</evidence>
<comment type="caution">
    <text evidence="1">The sequence shown here is derived from an EMBL/GenBank/DDBJ whole genome shotgun (WGS) entry which is preliminary data.</text>
</comment>
<reference evidence="1 2" key="1">
    <citation type="submission" date="2018-07" db="EMBL/GenBank/DDBJ databases">
        <title>A high quality draft genome assembly of the barn swallow (H. rustica rustica).</title>
        <authorList>
            <person name="Formenti G."/>
            <person name="Chiara M."/>
            <person name="Poveda L."/>
            <person name="Francoijs K.-J."/>
            <person name="Bonisoli-Alquati A."/>
            <person name="Canova L."/>
            <person name="Gianfranceschi L."/>
            <person name="Horner D.S."/>
            <person name="Saino N."/>
        </authorList>
    </citation>
    <scope>NUCLEOTIDE SEQUENCE [LARGE SCALE GENOMIC DNA]</scope>
    <source>
        <strain evidence="1">Chelidonia</strain>
        <tissue evidence="1">Blood</tissue>
    </source>
</reference>